<dbReference type="PROSITE" id="PS50896">
    <property type="entry name" value="LISH"/>
    <property type="match status" value="1"/>
</dbReference>
<dbReference type="PANTHER" id="PTHR32059:SF0">
    <property type="entry name" value="RAB11-BINDING PROTEIN RELCH"/>
    <property type="match status" value="1"/>
</dbReference>
<dbReference type="InParanoid" id="A0A6L2PNC4"/>
<organism evidence="2 3">
    <name type="scientific">Coptotermes formosanus</name>
    <name type="common">Formosan subterranean termite</name>
    <dbReference type="NCBI Taxonomy" id="36987"/>
    <lineage>
        <taxon>Eukaryota</taxon>
        <taxon>Metazoa</taxon>
        <taxon>Ecdysozoa</taxon>
        <taxon>Arthropoda</taxon>
        <taxon>Hexapoda</taxon>
        <taxon>Insecta</taxon>
        <taxon>Pterygota</taxon>
        <taxon>Neoptera</taxon>
        <taxon>Polyneoptera</taxon>
        <taxon>Dictyoptera</taxon>
        <taxon>Blattodea</taxon>
        <taxon>Blattoidea</taxon>
        <taxon>Termitoidae</taxon>
        <taxon>Rhinotermitidae</taxon>
        <taxon>Coptotermes</taxon>
    </lineage>
</organism>
<sequence>MANLQDANKENGYSTKVSVVGEISYVDIATKLINENLLLTALELHTELVEAGREIPKLKEFFSNPGNFEHQAASRPEISLPIPRSSSQATLDSLDLTRFSEDGERGVDERVAVLEFELRKAKETISALRANLTVATESEATSPDASSGKHLNEPIKPHEQRALNFLVNEYLLLHGYKLTSITFADENENQDFEDWDDVGLNIPKPAELLSLYRDIMRQSGNMKSPCQHVACQTDWLAEDLKKDADMQELIMEIEQLKERIAAVEQEKQELKSLWTQENQPAVGETISSVTTPGSELVGMVIDETVSMHSMTPERFELIEAEGRNMDENEGAVHGEDDESALSLADTDTEWTRVMLRPVADGANTPVYVSKLFHFRALPAAFQHEVLTRCFVTTSGQQDGHLLEEMLSDGISEERLVHILGQSLPRIIPNVILNKREELLPLIICTIHLHPEASARDVLLHLLFNLKKRPQEDERRMILAGIVGIARCSGLSIVENEILPQCWEQISHKHVERRLLVAESCIALAPYVSSPIRNSLMVSMLQQMLLEDKDDTVKETAVRSLALIVAFMDDKDKYFQCEELALATLEDMSVNVVASATQVLIPVLAKWAFDLGRLQSHLLTHLLQKLKSQIKVSSGSSSHNKSSNSAQRPAWTVTVLQTLVPYIVMSVAAVDTVLSRITSSTPIVQRQEFSVLGHGLTNPSVFYEGKYDVALVLGSFESYVSQEWFAQWTEMEWTCNTL</sequence>
<dbReference type="Gene3D" id="1.25.10.10">
    <property type="entry name" value="Leucine-rich Repeat Variant"/>
    <property type="match status" value="1"/>
</dbReference>
<dbReference type="GO" id="GO:0005802">
    <property type="term" value="C:trans-Golgi network"/>
    <property type="evidence" value="ECO:0007669"/>
    <property type="project" value="InterPro"/>
</dbReference>
<dbReference type="GO" id="GO:0032367">
    <property type="term" value="P:intracellular cholesterol transport"/>
    <property type="evidence" value="ECO:0007669"/>
    <property type="project" value="InterPro"/>
</dbReference>
<dbReference type="InterPro" id="IPR040362">
    <property type="entry name" value="RELCH"/>
</dbReference>
<dbReference type="SUPFAM" id="SSF48371">
    <property type="entry name" value="ARM repeat"/>
    <property type="match status" value="1"/>
</dbReference>
<comment type="caution">
    <text evidence="2">The sequence shown here is derived from an EMBL/GenBank/DDBJ whole genome shotgun (WGS) entry which is preliminary data.</text>
</comment>
<keyword evidence="1" id="KW-0175">Coiled coil</keyword>
<accession>A0A6L2PNC4</accession>
<protein>
    <submittedName>
        <fullName evidence="2">Uncharacterized protein</fullName>
    </submittedName>
</protein>
<dbReference type="InterPro" id="IPR011989">
    <property type="entry name" value="ARM-like"/>
</dbReference>
<dbReference type="InterPro" id="IPR016024">
    <property type="entry name" value="ARM-type_fold"/>
</dbReference>
<evidence type="ECO:0000313" key="3">
    <source>
        <dbReference type="Proteomes" id="UP000502823"/>
    </source>
</evidence>
<name>A0A6L2PNC4_COPFO</name>
<dbReference type="AlphaFoldDB" id="A0A6L2PNC4"/>
<feature type="coiled-coil region" evidence="1">
    <location>
        <begin position="111"/>
        <end position="138"/>
    </location>
</feature>
<dbReference type="PANTHER" id="PTHR32059">
    <property type="entry name" value="RAB11-BINDING PROTEIN RELCH"/>
    <property type="match status" value="1"/>
</dbReference>
<dbReference type="EMBL" id="BLKM01004979">
    <property type="protein sequence ID" value="GFG33010.1"/>
    <property type="molecule type" value="Genomic_DNA"/>
</dbReference>
<feature type="coiled-coil region" evidence="1">
    <location>
        <begin position="246"/>
        <end position="273"/>
    </location>
</feature>
<dbReference type="OrthoDB" id="1695393at2759"/>
<dbReference type="InterPro" id="IPR006594">
    <property type="entry name" value="LisH"/>
</dbReference>
<proteinExistence type="predicted"/>
<dbReference type="Proteomes" id="UP000502823">
    <property type="component" value="Unassembled WGS sequence"/>
</dbReference>
<dbReference type="GO" id="GO:0055037">
    <property type="term" value="C:recycling endosome"/>
    <property type="evidence" value="ECO:0007669"/>
    <property type="project" value="TreeGrafter"/>
</dbReference>
<evidence type="ECO:0000313" key="2">
    <source>
        <dbReference type="EMBL" id="GFG33010.1"/>
    </source>
</evidence>
<reference evidence="3" key="1">
    <citation type="submission" date="2020-01" db="EMBL/GenBank/DDBJ databases">
        <title>Draft genome sequence of the Termite Coptotermes fromosanus.</title>
        <authorList>
            <person name="Itakura S."/>
            <person name="Yosikawa Y."/>
            <person name="Umezawa K."/>
        </authorList>
    </citation>
    <scope>NUCLEOTIDE SEQUENCE [LARGE SCALE GENOMIC DNA]</scope>
</reference>
<gene>
    <name evidence="2" type="ORF">Cfor_09893</name>
</gene>
<evidence type="ECO:0000256" key="1">
    <source>
        <dbReference type="SAM" id="Coils"/>
    </source>
</evidence>
<keyword evidence="3" id="KW-1185">Reference proteome</keyword>